<name>A0A1H9X1E0_BUTFI</name>
<dbReference type="EMBL" id="FOGJ01000039">
    <property type="protein sequence ID" value="SES39925.1"/>
    <property type="molecule type" value="Genomic_DNA"/>
</dbReference>
<dbReference type="RefSeq" id="WP_074758801.1">
    <property type="nucleotide sequence ID" value="NZ_FOGJ01000039.1"/>
</dbReference>
<organism evidence="2 3">
    <name type="scientific">Butyrivibrio fibrisolvens</name>
    <dbReference type="NCBI Taxonomy" id="831"/>
    <lineage>
        <taxon>Bacteria</taxon>
        <taxon>Bacillati</taxon>
        <taxon>Bacillota</taxon>
        <taxon>Clostridia</taxon>
        <taxon>Lachnospirales</taxon>
        <taxon>Lachnospiraceae</taxon>
        <taxon>Butyrivibrio</taxon>
    </lineage>
</organism>
<evidence type="ECO:0000313" key="2">
    <source>
        <dbReference type="EMBL" id="SES39925.1"/>
    </source>
</evidence>
<feature type="transmembrane region" description="Helical" evidence="1">
    <location>
        <begin position="98"/>
        <end position="120"/>
    </location>
</feature>
<dbReference type="OrthoDB" id="2004988at2"/>
<accession>A0A1H9X1E0</accession>
<feature type="transmembrane region" description="Helical" evidence="1">
    <location>
        <begin position="159"/>
        <end position="176"/>
    </location>
</feature>
<feature type="transmembrane region" description="Helical" evidence="1">
    <location>
        <begin position="132"/>
        <end position="153"/>
    </location>
</feature>
<evidence type="ECO:0000256" key="1">
    <source>
        <dbReference type="SAM" id="Phobius"/>
    </source>
</evidence>
<reference evidence="2 3" key="1">
    <citation type="submission" date="2016-10" db="EMBL/GenBank/DDBJ databases">
        <authorList>
            <person name="de Groot N.N."/>
        </authorList>
    </citation>
    <scope>NUCLEOTIDE SEQUENCE [LARGE SCALE GENOMIC DNA]</scope>
    <source>
        <strain evidence="2 3">AR40</strain>
    </source>
</reference>
<feature type="transmembrane region" description="Helical" evidence="1">
    <location>
        <begin position="62"/>
        <end position="86"/>
    </location>
</feature>
<gene>
    <name evidence="2" type="ORF">SAMN04487884_13922</name>
</gene>
<keyword evidence="1" id="KW-1133">Transmembrane helix</keyword>
<dbReference type="AlphaFoldDB" id="A0A1H9X1E0"/>
<proteinExistence type="predicted"/>
<evidence type="ECO:0000313" key="3">
    <source>
        <dbReference type="Proteomes" id="UP000182584"/>
    </source>
</evidence>
<keyword evidence="1" id="KW-0472">Membrane</keyword>
<keyword evidence="1" id="KW-0812">Transmembrane</keyword>
<dbReference type="Proteomes" id="UP000182584">
    <property type="component" value="Unassembled WGS sequence"/>
</dbReference>
<sequence>MVCKKCGTMITDSSAELCPVCCAPLGEENYSSEDILKSDHYVDTLKSSDSYTPQLGTKWADFLGYFAFWLSAIVSIIVGLWCLSLTGSYSYRSISGAMVFSAICLIVTGIICILGALSIIKRKSSANNMVTLVYATGLVADILIYIAFSSAGIMYNLSFPRIVITILMIIINRSYFEKRSNIFVY</sequence>
<protein>
    <submittedName>
        <fullName evidence="2">Uncharacterized protein</fullName>
    </submittedName>
</protein>